<feature type="domain" description="Circularly permuted ATP-grasp type 2" evidence="1">
    <location>
        <begin position="78"/>
        <end position="452"/>
    </location>
</feature>
<evidence type="ECO:0000313" key="2">
    <source>
        <dbReference type="EMBL" id="MCF1751754.1"/>
    </source>
</evidence>
<dbReference type="Gene3D" id="3.40.50.11290">
    <property type="match status" value="1"/>
</dbReference>
<dbReference type="InterPro" id="IPR051680">
    <property type="entry name" value="ATP-dep_Glu-Cys_Ligase-2"/>
</dbReference>
<accession>A0ABS9BVL5</accession>
<reference evidence="2 3" key="1">
    <citation type="submission" date="2022-01" db="EMBL/GenBank/DDBJ databases">
        <title>Mariniradius saccharolyticus sp. nov., isolated from sediment of a river.</title>
        <authorList>
            <person name="Liu H."/>
        </authorList>
    </citation>
    <scope>NUCLEOTIDE SEQUENCE [LARGE SCALE GENOMIC DNA]</scope>
    <source>
        <strain evidence="2 3">RY-2</strain>
    </source>
</reference>
<dbReference type="PANTHER" id="PTHR34595:SF7">
    <property type="entry name" value="SLL1039 PROTEIN"/>
    <property type="match status" value="1"/>
</dbReference>
<proteinExistence type="predicted"/>
<dbReference type="SUPFAM" id="SSF56059">
    <property type="entry name" value="Glutathione synthetase ATP-binding domain-like"/>
    <property type="match status" value="1"/>
</dbReference>
<gene>
    <name evidence="2" type="ORF">L0U89_11795</name>
</gene>
<organism evidence="2 3">
    <name type="scientific">Mariniradius sediminis</name>
    <dbReference type="NCBI Taxonomy" id="2909237"/>
    <lineage>
        <taxon>Bacteria</taxon>
        <taxon>Pseudomonadati</taxon>
        <taxon>Bacteroidota</taxon>
        <taxon>Cytophagia</taxon>
        <taxon>Cytophagales</taxon>
        <taxon>Cyclobacteriaceae</taxon>
        <taxon>Mariniradius</taxon>
    </lineage>
</organism>
<dbReference type="Proteomes" id="UP001201449">
    <property type="component" value="Unassembled WGS sequence"/>
</dbReference>
<keyword evidence="3" id="KW-1185">Reference proteome</keyword>
<protein>
    <submittedName>
        <fullName evidence="2">Circularly permuted type 2 ATP-grasp protein</fullName>
    </submittedName>
</protein>
<dbReference type="InterPro" id="IPR016450">
    <property type="entry name" value="UCP005522"/>
</dbReference>
<dbReference type="EMBL" id="JAKEVZ010000008">
    <property type="protein sequence ID" value="MCF1751754.1"/>
    <property type="molecule type" value="Genomic_DNA"/>
</dbReference>
<evidence type="ECO:0000313" key="3">
    <source>
        <dbReference type="Proteomes" id="UP001201449"/>
    </source>
</evidence>
<comment type="caution">
    <text evidence="2">The sequence shown here is derived from an EMBL/GenBank/DDBJ whole genome shotgun (WGS) entry which is preliminary data.</text>
</comment>
<sequence>MDTKNYHVGDNFDEMFTKEGQVRPHYADFLKLLGKTSAKRMSHLQHSANKTQVAMGMTFNVYHDNQGIEKILHLDIVPRIIPNAEWKKLEAGLKQRIYALNLFIQDIYNDQKALKDKIVPEDLVLGSKDFLKPCIGMTPPKGIWCHITGTDLVRNNDGNYYILEDNLRCPSGVSYMLESREIIKRAYPDLFNQLGVMPVSDYPVKLLKMLQYISNKEKPVVGVLTPGIYNSAYFEHSYLALQMGVELVSGVDLLVKNKKVYMQTTKGLEQIDVLYRRIDDTFLDPLTFNPISMLGVPGIFQAYKAGNIAIANAPGTGVADDKAVYAYVPRLIKYYLGEDPILENVPTYLCREEKDRQYVLDHIEDLVVKETNAAGGYGMLIGPKSTKEEHAKFRNLIKSNPTNYIAQPTLSLSTVPTLTENEGLQGRHVDLRPYILYGEDIEVIPGALTRVALKKGSLVVNSSQGGGSKDTWVLYG</sequence>
<dbReference type="RefSeq" id="WP_234861704.1">
    <property type="nucleotide sequence ID" value="NZ_JAKEVZ010000008.1"/>
</dbReference>
<dbReference type="Pfam" id="PF14403">
    <property type="entry name" value="CP_ATPgrasp_2"/>
    <property type="match status" value="1"/>
</dbReference>
<dbReference type="PANTHER" id="PTHR34595">
    <property type="entry name" value="BLR5612 PROTEIN"/>
    <property type="match status" value="1"/>
</dbReference>
<dbReference type="Gene3D" id="3.30.1490.270">
    <property type="match status" value="1"/>
</dbReference>
<dbReference type="InterPro" id="IPR025841">
    <property type="entry name" value="CP_ATPgrasp_2"/>
</dbReference>
<dbReference type="PIRSF" id="PIRSF005522">
    <property type="entry name" value="UCP005522"/>
    <property type="match status" value="1"/>
</dbReference>
<name>A0ABS9BVL5_9BACT</name>
<evidence type="ECO:0000259" key="1">
    <source>
        <dbReference type="Pfam" id="PF14403"/>
    </source>
</evidence>